<dbReference type="SUPFAM" id="SSF52058">
    <property type="entry name" value="L domain-like"/>
    <property type="match status" value="1"/>
</dbReference>
<evidence type="ECO:0008006" key="4">
    <source>
        <dbReference type="Google" id="ProtNLM"/>
    </source>
</evidence>
<gene>
    <name evidence="2" type="ORF">CYY_005593</name>
</gene>
<organism evidence="2 3">
    <name type="scientific">Polysphondylium violaceum</name>
    <dbReference type="NCBI Taxonomy" id="133409"/>
    <lineage>
        <taxon>Eukaryota</taxon>
        <taxon>Amoebozoa</taxon>
        <taxon>Evosea</taxon>
        <taxon>Eumycetozoa</taxon>
        <taxon>Dictyostelia</taxon>
        <taxon>Dictyosteliales</taxon>
        <taxon>Dictyosteliaceae</taxon>
        <taxon>Polysphondylium</taxon>
    </lineage>
</organism>
<name>A0A8J4PUU1_9MYCE</name>
<dbReference type="Proteomes" id="UP000695562">
    <property type="component" value="Unassembled WGS sequence"/>
</dbReference>
<evidence type="ECO:0000256" key="1">
    <source>
        <dbReference type="ARBA" id="ARBA00022737"/>
    </source>
</evidence>
<evidence type="ECO:0000313" key="2">
    <source>
        <dbReference type="EMBL" id="KAF2073099.1"/>
    </source>
</evidence>
<dbReference type="Pfam" id="PF05725">
    <property type="entry name" value="FNIP"/>
    <property type="match status" value="3"/>
</dbReference>
<dbReference type="InterPro" id="IPR051251">
    <property type="entry name" value="STK_FNIP-Repeat"/>
</dbReference>
<evidence type="ECO:0000313" key="3">
    <source>
        <dbReference type="Proteomes" id="UP000695562"/>
    </source>
</evidence>
<dbReference type="AlphaFoldDB" id="A0A8J4PUU1"/>
<keyword evidence="3" id="KW-1185">Reference proteome</keyword>
<sequence length="591" mass="67297">MFITEIWRNLYIRNNIRNKLLENVTIVMTVRYLNENNKYLQYIDHRYTNICVALDSLDEYSESPYRRLINIVEIHLPTTTLTKDTFGTDNSIVHLRIQSCLAIESLPDNIERLQLRYLDRDIDDSLQLPRNLLELELSNFDRDIRPNSLPSCLKTLRLSFNFNRPLLPNALPESLTLLSLGRCFKQSIGAGVLPTSLKELTMGGSPITPITNQLATAIFPPSLESFTITHDRFTTVPRVPFMVTKLLFHAFIFTKQLQVNDIPSSVVYLDLSRYTYKLYPNVIPYGVETLIASSYNLSIDVNDLPDSITSLDMQTFNQSLVNLPRKLSRLTLDSFNRPIAPNTLVEPLKYCHLPNFQHNLPPLPSSITYLNIKRADLLDLSILSNSCAKELVINDLLSPVVFNSSNGNNDFKHLTTIELVSSKYKLKAFIIPCTVKNVILLNYDFDLDVNAIPISVSSLYYSSNLNTEPTLHFPNSITNLTMHVNFPIRVGLVPSSVTCLSFMYHQYRLPMNSIPPSIRKLVFKQNLELPLEPDEIPNTVEKLVLQGWITDSLSLHSIPRTVSVLKSNSFIKDIDSIIDSKSDIILSNIFQ</sequence>
<comment type="caution">
    <text evidence="2">The sequence shown here is derived from an EMBL/GenBank/DDBJ whole genome shotgun (WGS) entry which is preliminary data.</text>
</comment>
<dbReference type="EMBL" id="AJWJ01000227">
    <property type="protein sequence ID" value="KAF2073099.1"/>
    <property type="molecule type" value="Genomic_DNA"/>
</dbReference>
<protein>
    <recommendedName>
        <fullName evidence="4">FNIP repeat-containing protein</fullName>
    </recommendedName>
</protein>
<dbReference type="InterPro" id="IPR008615">
    <property type="entry name" value="FNIP"/>
</dbReference>
<dbReference type="OrthoDB" id="10290201at2759"/>
<proteinExistence type="predicted"/>
<accession>A0A8J4PUU1</accession>
<keyword evidence="1" id="KW-0677">Repeat</keyword>
<dbReference type="PANTHER" id="PTHR32134">
    <property type="entry name" value="FNIP REPEAT-CONTAINING PROTEIN"/>
    <property type="match status" value="1"/>
</dbReference>
<dbReference type="PANTHER" id="PTHR32134:SF92">
    <property type="entry name" value="FNIP REPEAT-CONTAINING PROTEIN"/>
    <property type="match status" value="1"/>
</dbReference>
<reference evidence="2" key="1">
    <citation type="submission" date="2020-01" db="EMBL/GenBank/DDBJ databases">
        <title>Development of genomics and gene disruption for Polysphondylium violaceum indicates a role for the polyketide synthase stlB in stalk morphogenesis.</title>
        <authorList>
            <person name="Narita B."/>
            <person name="Kawabe Y."/>
            <person name="Kin K."/>
            <person name="Saito T."/>
            <person name="Gibbs R."/>
            <person name="Kuspa A."/>
            <person name="Muzny D."/>
            <person name="Queller D."/>
            <person name="Richards S."/>
            <person name="Strassman J."/>
            <person name="Sucgang R."/>
            <person name="Worley K."/>
            <person name="Schaap P."/>
        </authorList>
    </citation>
    <scope>NUCLEOTIDE SEQUENCE</scope>
    <source>
        <strain evidence="2">QSvi11</strain>
    </source>
</reference>